<dbReference type="InterPro" id="IPR031893">
    <property type="entry name" value="Phage_tail_APC"/>
</dbReference>
<dbReference type="Pfam" id="PF16778">
    <property type="entry name" value="Phage_tail_APC"/>
    <property type="match status" value="1"/>
</dbReference>
<dbReference type="Gene3D" id="6.10.140.1310">
    <property type="match status" value="1"/>
</dbReference>
<evidence type="ECO:0000313" key="4">
    <source>
        <dbReference type="Proteomes" id="UP000249614"/>
    </source>
</evidence>
<dbReference type="AlphaFoldDB" id="A0A2W6IWC5"/>
<feature type="region of interest" description="Disordered" evidence="1">
    <location>
        <begin position="67"/>
        <end position="96"/>
    </location>
</feature>
<proteinExistence type="predicted"/>
<comment type="caution">
    <text evidence="3">The sequence shown here is derived from an EMBL/GenBank/DDBJ whole genome shotgun (WGS) entry which is preliminary data.</text>
</comment>
<dbReference type="EMBL" id="LXXM01000217">
    <property type="protein sequence ID" value="PZS88195.1"/>
    <property type="molecule type" value="Genomic_DNA"/>
</dbReference>
<accession>A0A2W6IWC5</accession>
<organism evidence="3 4">
    <name type="scientific">Stenotrophomonas maltophilia</name>
    <name type="common">Pseudomonas maltophilia</name>
    <name type="synonym">Xanthomonas maltophilia</name>
    <dbReference type="NCBI Taxonomy" id="40324"/>
    <lineage>
        <taxon>Bacteria</taxon>
        <taxon>Pseudomonadati</taxon>
        <taxon>Pseudomonadota</taxon>
        <taxon>Gammaproteobacteria</taxon>
        <taxon>Lysobacterales</taxon>
        <taxon>Lysobacteraceae</taxon>
        <taxon>Stenotrophomonas</taxon>
        <taxon>Stenotrophomonas maltophilia group</taxon>
    </lineage>
</organism>
<sequence length="96" mass="10464">MALQPGEVASEQVPAELLTKIKAEQMRIERGQRLRATDWTQMADAPLTAAEKLAHQVYRQALRDLPGQPGFPNVPWPKLPPLNDGAASGSEIPVTP</sequence>
<dbReference type="Proteomes" id="UP000249614">
    <property type="component" value="Unassembled WGS sequence"/>
</dbReference>
<evidence type="ECO:0000256" key="1">
    <source>
        <dbReference type="SAM" id="MobiDB-lite"/>
    </source>
</evidence>
<name>A0A2W6IWC5_STEMA</name>
<feature type="domain" description="Phage tail assembly chaperone-like" evidence="2">
    <location>
        <begin position="23"/>
        <end position="80"/>
    </location>
</feature>
<reference evidence="3 4" key="1">
    <citation type="submission" date="2016-05" db="EMBL/GenBank/DDBJ databases">
        <authorList>
            <person name="Lavstsen T."/>
            <person name="Jespersen J.S."/>
        </authorList>
    </citation>
    <scope>NUCLEOTIDE SEQUENCE [LARGE SCALE GENOMIC DNA]</scope>
    <source>
        <strain evidence="3 4">SM-5815</strain>
    </source>
</reference>
<evidence type="ECO:0000259" key="2">
    <source>
        <dbReference type="Pfam" id="PF16778"/>
    </source>
</evidence>
<gene>
    <name evidence="3" type="ORF">A7X83_15535</name>
</gene>
<evidence type="ECO:0000313" key="3">
    <source>
        <dbReference type="EMBL" id="PZS88195.1"/>
    </source>
</evidence>
<protein>
    <recommendedName>
        <fullName evidence="2">Phage tail assembly chaperone-like domain-containing protein</fullName>
    </recommendedName>
</protein>